<dbReference type="CDD" id="cd06472">
    <property type="entry name" value="ACD_ScHsp26_like"/>
    <property type="match status" value="1"/>
</dbReference>
<dbReference type="Gene3D" id="2.60.40.790">
    <property type="match status" value="1"/>
</dbReference>
<name>U5XNN1_CENAM</name>
<comment type="similarity">
    <text evidence="2 3">Belongs to the small heat shock protein (HSP20) family.</text>
</comment>
<keyword evidence="1 5" id="KW-0346">Stress response</keyword>
<evidence type="ECO:0000259" key="4">
    <source>
        <dbReference type="PROSITE" id="PS01031"/>
    </source>
</evidence>
<dbReference type="FunFam" id="2.60.40.790:FF:000009">
    <property type="entry name" value="17.6 kDa class I heat shock protein-like"/>
    <property type="match status" value="1"/>
</dbReference>
<dbReference type="InterPro" id="IPR008978">
    <property type="entry name" value="HSP20-like_chaperone"/>
</dbReference>
<dbReference type="PROSITE" id="PS01031">
    <property type="entry name" value="SHSP"/>
    <property type="match status" value="1"/>
</dbReference>
<reference evidence="5" key="1">
    <citation type="submission" date="2013-07" db="EMBL/GenBank/DDBJ databases">
        <title>Molecular cloning and differential expression of cytosolic class I small HSP gene family in Pennisetum glaucum.</title>
        <authorList>
            <person name="Sudhakar Reddy P."/>
            <person name="Reddy M.K."/>
        </authorList>
    </citation>
    <scope>NUCLEOTIDE SEQUENCE</scope>
</reference>
<accession>U5XNN1</accession>
<feature type="domain" description="SHSP" evidence="4">
    <location>
        <begin position="37"/>
        <end position="151"/>
    </location>
</feature>
<evidence type="ECO:0000256" key="3">
    <source>
        <dbReference type="RuleBase" id="RU003616"/>
    </source>
</evidence>
<protein>
    <submittedName>
        <fullName evidence="5">Small heat shock protein sHsp16.9B</fullName>
    </submittedName>
</protein>
<evidence type="ECO:0000313" key="5">
    <source>
        <dbReference type="EMBL" id="AGZ78422.1"/>
    </source>
</evidence>
<dbReference type="PANTHER" id="PTHR11527">
    <property type="entry name" value="HEAT-SHOCK PROTEIN 20 FAMILY MEMBER"/>
    <property type="match status" value="1"/>
</dbReference>
<dbReference type="Pfam" id="PF00011">
    <property type="entry name" value="HSP20"/>
    <property type="match status" value="1"/>
</dbReference>
<organism evidence="5">
    <name type="scientific">Cenchrus americanus</name>
    <name type="common">Pearl millet</name>
    <name type="synonym">Pennisetum glaucum</name>
    <dbReference type="NCBI Taxonomy" id="4543"/>
    <lineage>
        <taxon>Eukaryota</taxon>
        <taxon>Viridiplantae</taxon>
        <taxon>Streptophyta</taxon>
        <taxon>Embryophyta</taxon>
        <taxon>Tracheophyta</taxon>
        <taxon>Spermatophyta</taxon>
        <taxon>Magnoliopsida</taxon>
        <taxon>Liliopsida</taxon>
        <taxon>Poales</taxon>
        <taxon>Poaceae</taxon>
        <taxon>PACMAD clade</taxon>
        <taxon>Panicoideae</taxon>
        <taxon>Panicodae</taxon>
        <taxon>Paniceae</taxon>
        <taxon>Cenchrinae</taxon>
        <taxon>Cenchrus</taxon>
    </lineage>
</organism>
<dbReference type="SUPFAM" id="SSF49764">
    <property type="entry name" value="HSP20-like chaperones"/>
    <property type="match status" value="1"/>
</dbReference>
<dbReference type="EMBL" id="KF421830">
    <property type="protein sequence ID" value="AGZ78422.1"/>
    <property type="molecule type" value="mRNA"/>
</dbReference>
<evidence type="ECO:0000256" key="1">
    <source>
        <dbReference type="ARBA" id="ARBA00023016"/>
    </source>
</evidence>
<dbReference type="InterPro" id="IPR002068">
    <property type="entry name" value="A-crystallin/Hsp20_dom"/>
</dbReference>
<dbReference type="InterPro" id="IPR031107">
    <property type="entry name" value="Small_HSP"/>
</dbReference>
<sequence length="151" mass="16910">MSLVRRSSVFDPFADFWDPFNDIFRSVVPAGVSPDRDAASFVNAPIYWKETPRAHVFKADLPGVQKEEVKVKVEDGNFLVISGERTKEKGAKNAKWPRVERSSGKFRRRFPLPENTKTDQVKAGLENGVFPVPVPKAEVKNPEVKAIEVSG</sequence>
<proteinExistence type="evidence at transcript level"/>
<evidence type="ECO:0000256" key="2">
    <source>
        <dbReference type="PROSITE-ProRule" id="PRU00285"/>
    </source>
</evidence>
<dbReference type="AlphaFoldDB" id="U5XNN1"/>